<organism evidence="1">
    <name type="scientific">Arundo donax</name>
    <name type="common">Giant reed</name>
    <name type="synonym">Donax arundinaceus</name>
    <dbReference type="NCBI Taxonomy" id="35708"/>
    <lineage>
        <taxon>Eukaryota</taxon>
        <taxon>Viridiplantae</taxon>
        <taxon>Streptophyta</taxon>
        <taxon>Embryophyta</taxon>
        <taxon>Tracheophyta</taxon>
        <taxon>Spermatophyta</taxon>
        <taxon>Magnoliopsida</taxon>
        <taxon>Liliopsida</taxon>
        <taxon>Poales</taxon>
        <taxon>Poaceae</taxon>
        <taxon>PACMAD clade</taxon>
        <taxon>Arundinoideae</taxon>
        <taxon>Arundineae</taxon>
        <taxon>Arundo</taxon>
    </lineage>
</organism>
<dbReference type="EMBL" id="GBRH01183850">
    <property type="protein sequence ID" value="JAE14046.1"/>
    <property type="molecule type" value="Transcribed_RNA"/>
</dbReference>
<reference evidence="1" key="2">
    <citation type="journal article" date="2015" name="Data Brief">
        <title>Shoot transcriptome of the giant reed, Arundo donax.</title>
        <authorList>
            <person name="Barrero R.A."/>
            <person name="Guerrero F.D."/>
            <person name="Moolhuijzen P."/>
            <person name="Goolsby J.A."/>
            <person name="Tidwell J."/>
            <person name="Bellgard S.E."/>
            <person name="Bellgard M.I."/>
        </authorList>
    </citation>
    <scope>NUCLEOTIDE SEQUENCE</scope>
    <source>
        <tissue evidence="1">Shoot tissue taken approximately 20 cm above the soil surface</tissue>
    </source>
</reference>
<evidence type="ECO:0000313" key="1">
    <source>
        <dbReference type="EMBL" id="JAE14046.1"/>
    </source>
</evidence>
<dbReference type="AlphaFoldDB" id="A0A0A9FUQ4"/>
<protein>
    <submittedName>
        <fullName evidence="1">Uncharacterized protein</fullName>
    </submittedName>
</protein>
<name>A0A0A9FUQ4_ARUDO</name>
<proteinExistence type="predicted"/>
<sequence>MYLKTFIYCTLALCNCKIVTLYTLKLLRNGLGLRLIGIGMTSSEKS</sequence>
<reference evidence="1" key="1">
    <citation type="submission" date="2014-09" db="EMBL/GenBank/DDBJ databases">
        <authorList>
            <person name="Magalhaes I.L.F."/>
            <person name="Oliveira U."/>
            <person name="Santos F.R."/>
            <person name="Vidigal T.H.D.A."/>
            <person name="Brescovit A.D."/>
            <person name="Santos A.J."/>
        </authorList>
    </citation>
    <scope>NUCLEOTIDE SEQUENCE</scope>
    <source>
        <tissue evidence="1">Shoot tissue taken approximately 20 cm above the soil surface</tissue>
    </source>
</reference>
<accession>A0A0A9FUQ4</accession>